<accession>A0A6M3LJN4</accession>
<protein>
    <submittedName>
        <fullName evidence="1">Putative terminase</fullName>
    </submittedName>
</protein>
<proteinExistence type="predicted"/>
<evidence type="ECO:0000313" key="1">
    <source>
        <dbReference type="EMBL" id="QJA95080.1"/>
    </source>
</evidence>
<dbReference type="Gene3D" id="3.40.50.300">
    <property type="entry name" value="P-loop containing nucleotide triphosphate hydrolases"/>
    <property type="match status" value="1"/>
</dbReference>
<dbReference type="InterPro" id="IPR027417">
    <property type="entry name" value="P-loop_NTPase"/>
</dbReference>
<dbReference type="EMBL" id="MT143284">
    <property type="protein sequence ID" value="QJA95080.1"/>
    <property type="molecule type" value="Genomic_DNA"/>
</dbReference>
<reference evidence="1" key="1">
    <citation type="submission" date="2020-03" db="EMBL/GenBank/DDBJ databases">
        <title>The deep terrestrial virosphere.</title>
        <authorList>
            <person name="Holmfeldt K."/>
            <person name="Nilsson E."/>
            <person name="Simone D."/>
            <person name="Lopez-Fernandez M."/>
            <person name="Wu X."/>
            <person name="de Brujin I."/>
            <person name="Lundin D."/>
            <person name="Andersson A."/>
            <person name="Bertilsson S."/>
            <person name="Dopson M."/>
        </authorList>
    </citation>
    <scope>NUCLEOTIDE SEQUENCE</scope>
    <source>
        <strain evidence="1">MM415B03657</strain>
    </source>
</reference>
<dbReference type="AlphaFoldDB" id="A0A6M3LJN4"/>
<dbReference type="Gene3D" id="3.30.420.240">
    <property type="match status" value="1"/>
</dbReference>
<organism evidence="1">
    <name type="scientific">viral metagenome</name>
    <dbReference type="NCBI Taxonomy" id="1070528"/>
    <lineage>
        <taxon>unclassified sequences</taxon>
        <taxon>metagenomes</taxon>
        <taxon>organismal metagenomes</taxon>
    </lineage>
</organism>
<gene>
    <name evidence="1" type="ORF">MM415B03657_0005</name>
</gene>
<name>A0A6M3LJN4_9ZZZZ</name>
<sequence length="543" mass="62110">MVTYAFQDAALWELFGAVLNQHDLHIEKSREMTATWDLLICFVWFAQFHPGLSFRLVSRNADLVDSTEDPDALFSKIDFVLQHQPSWLINDSQYNRTYMHLHFYETKSTIDGNTTTADAARGGRCTAMGLDEFAAVPDGYGMLRATRDVTNCRIYNSTPQGTGNAFYDLKKAKIKKLRLHWSEHPIKRRGLYRSENNRLKLLDTEFHGVVRDSEGNGTIFPDRYKFRLDGKLRSPWYDKECDRAGHPMEIAQELDIDYLGSDYQYFEAAVIERIQRENVREPVIKGELEFDYEGAQPIRFTPCPNGRIHLWVNLTPEGKFPENIRVVEGSDISAGSGASNSVCSFVNQETGEKVGEFAEPRLKPEEFAIYALAMAKWFNRAFMIWDASGPTGRVFGSVILESAYTGIYWKTTLNKITRKPSDIPGFFLNPGDKAEAFGKYRRSLKEGTFVQRSYEANRECLFYRHTAGQQAIEHTGAATTQDPTGARTNHGDRCVADVLANFACIMLRSTTRPIDEDPVPESCYQKRRAEYERKQREQEEVWS</sequence>